<dbReference type="EMBL" id="QVFV01000002">
    <property type="protein sequence ID" value="RZM79047.1"/>
    <property type="molecule type" value="Genomic_DNA"/>
</dbReference>
<dbReference type="Proteomes" id="UP000292459">
    <property type="component" value="Unassembled WGS sequence"/>
</dbReference>
<dbReference type="InterPro" id="IPR025048">
    <property type="entry name" value="DUF3987"/>
</dbReference>
<name>A0A4Q7E8B3_9CYAN</name>
<comment type="caution">
    <text evidence="2">The sequence shown here is derived from an EMBL/GenBank/DDBJ whole genome shotgun (WGS) entry which is preliminary data.</text>
</comment>
<gene>
    <name evidence="2" type="ORF">DYY88_09775</name>
</gene>
<feature type="region of interest" description="Disordered" evidence="1">
    <location>
        <begin position="455"/>
        <end position="475"/>
    </location>
</feature>
<proteinExistence type="predicted"/>
<dbReference type="Pfam" id="PF13148">
    <property type="entry name" value="DUF3987"/>
    <property type="match status" value="1"/>
</dbReference>
<dbReference type="OrthoDB" id="460004at2"/>
<evidence type="ECO:0000313" key="3">
    <source>
        <dbReference type="Proteomes" id="UP000292459"/>
    </source>
</evidence>
<protein>
    <submittedName>
        <fullName evidence="2">DUF3987 domain-containing protein</fullName>
    </submittedName>
</protein>
<organism evidence="2 3">
    <name type="scientific">Leptolyngbya iicbica LK</name>
    <dbReference type="NCBI Taxonomy" id="2294035"/>
    <lineage>
        <taxon>Bacteria</taxon>
        <taxon>Bacillati</taxon>
        <taxon>Cyanobacteriota</taxon>
        <taxon>Cyanophyceae</taxon>
        <taxon>Leptolyngbyales</taxon>
        <taxon>Leptolyngbyaceae</taxon>
        <taxon>Leptolyngbya group</taxon>
        <taxon>Leptolyngbya</taxon>
        <taxon>Leptolyngbya iicbica</taxon>
    </lineage>
</organism>
<dbReference type="RefSeq" id="WP_130199383.1">
    <property type="nucleotide sequence ID" value="NZ_QVFV01000002.1"/>
</dbReference>
<reference evidence="2 3" key="1">
    <citation type="submission" date="2018-11" db="EMBL/GenBank/DDBJ databases">
        <title>Whole genome sequencing of an environmental sample.</title>
        <authorList>
            <person name="Sarangi A.N."/>
            <person name="Singh D."/>
            <person name="Tripathy S."/>
        </authorList>
    </citation>
    <scope>NUCLEOTIDE SEQUENCE [LARGE SCALE GENOMIC DNA]</scope>
    <source>
        <strain evidence="2 3">Lakshadweep</strain>
    </source>
</reference>
<evidence type="ECO:0000313" key="2">
    <source>
        <dbReference type="EMBL" id="RZM79047.1"/>
    </source>
</evidence>
<dbReference type="Gene3D" id="3.40.1360.10">
    <property type="match status" value="1"/>
</dbReference>
<accession>A0A4Q7E8B3</accession>
<evidence type="ECO:0000256" key="1">
    <source>
        <dbReference type="SAM" id="MobiDB-lite"/>
    </source>
</evidence>
<sequence length="785" mass="88808">MTQYVYSGRSRPCPICDRTKDPDCRWNEEVVFCHSHIDQDANVEGYVYRRATADGLWGQYFWASAQSEKPARPQQRQDFFYPTRQGQPLVKVTRVDRGSGTKFFVQYHWDGQRWVKGLTPAVRKQVPIYRYAEVRRAIAAGQSIWMVEGEGCADALWNIGIPATTTLGGSKKYRSYGDYAHDLEGAYLVLCPDRDQVGMAHMEEIAQDFPDAQWCYPYPESLRWQNLPKHGGLDIADWIVEGATAEQIRAAVGAKRELTTVQAVPKTLDVAGLQDQIRHYLAAAPSELELSARVLQWHRETQLTVKDLWSLVKPLQADLEQQEERGDRIAEIHTLLKIGDYQLVLGDFLPAELAHSLERISSWIGATPAAMLVTLLPVAASLLPIGTELEIDAGMGFYAPPILFTGLVAPSGTKKSPIQRQILGPLLRLQAEADQDYDHEIAAYEVALREWDLTKPEDRGPRPRKPSPREYHTADATREALARIQSQQPDRGILVTPDELAALFKGQNQYRNGRGHDKESLLTAFDGSGLKVDRASGVRISLPRTSLSITGTIQPDILREMMGDFSDASGQWARFLWCLLPLKPAPFPRQTQPDDLSEQLYGIYQRLAGFPPRCYRLSPEAKRAFADWYDQLDQLRITETHQGLQAVYAKMQGYTGRLALILHCLNAAVERRQPDEAVSVESVRSAIKLVRWFMGQVKLLYAEGETAWGVWEPIYTKLIQLSRVRGWLTARDVRNFERSLRKASSDIIRSHFRELEAMGYGETSGEGQRLRWRTTVEAVDSSREV</sequence>
<keyword evidence="3" id="KW-1185">Reference proteome</keyword>
<dbReference type="AlphaFoldDB" id="A0A4Q7E8B3"/>